<comment type="caution">
    <text evidence="6">The sequence shown here is derived from an EMBL/GenBank/DDBJ whole genome shotgun (WGS) entry which is preliminary data.</text>
</comment>
<evidence type="ECO:0000256" key="3">
    <source>
        <dbReference type="ARBA" id="ARBA00022801"/>
    </source>
</evidence>
<dbReference type="RefSeq" id="WP_188571764.1">
    <property type="nucleotide sequence ID" value="NZ_BMFW01000009.1"/>
</dbReference>
<evidence type="ECO:0000259" key="5">
    <source>
        <dbReference type="Pfam" id="PF16113"/>
    </source>
</evidence>
<dbReference type="InterPro" id="IPR045004">
    <property type="entry name" value="ECH_dom"/>
</dbReference>
<dbReference type="InterPro" id="IPR029045">
    <property type="entry name" value="ClpP/crotonase-like_dom_sf"/>
</dbReference>
<dbReference type="CDD" id="cd06558">
    <property type="entry name" value="crotonase-like"/>
    <property type="match status" value="1"/>
</dbReference>
<evidence type="ECO:0000256" key="2">
    <source>
        <dbReference type="ARBA" id="ARBA00011915"/>
    </source>
</evidence>
<keyword evidence="7" id="KW-1185">Reference proteome</keyword>
<dbReference type="Proteomes" id="UP000643279">
    <property type="component" value="Unassembled WGS sequence"/>
</dbReference>
<dbReference type="GO" id="GO:0016787">
    <property type="term" value="F:hydrolase activity"/>
    <property type="evidence" value="ECO:0007669"/>
    <property type="project" value="UniProtKB-KW"/>
</dbReference>
<evidence type="ECO:0000313" key="6">
    <source>
        <dbReference type="EMBL" id="GGH96160.1"/>
    </source>
</evidence>
<evidence type="ECO:0000256" key="4">
    <source>
        <dbReference type="SAM" id="MobiDB-lite"/>
    </source>
</evidence>
<gene>
    <name evidence="6" type="ORF">GCM10007170_23360</name>
</gene>
<dbReference type="PANTHER" id="PTHR43176">
    <property type="entry name" value="3-HYDROXYISOBUTYRYL-COA HYDROLASE-RELATED"/>
    <property type="match status" value="1"/>
</dbReference>
<accession>A0ABQ2ARL2</accession>
<feature type="compositionally biased region" description="Basic and acidic residues" evidence="4">
    <location>
        <begin position="358"/>
        <end position="374"/>
    </location>
</feature>
<feature type="domain" description="Enoyl-CoA hydratase/isomerase" evidence="5">
    <location>
        <begin position="29"/>
        <end position="350"/>
    </location>
</feature>
<sequence length="374" mass="39642">MTAATDNTSDSAAGGRGAEVLFGRRGRLGVITLNRPRAVNALTAGMVDLLLRQLTEWAADDGVATVLVQGAGERGLCAGGDIVAMYRDMLHGGNSTAEFWQAEYRLNALIARYPKPYVALMDGLVLGGGVGISAHGTVRVVTERTKMGMPETTIGFAPDVGGTFLLSHAPGEAGTHAALTGAHLGAGDALFLGLADHYVPSQALPRLVASLENESPKDAVARYAGEPPASVLAGQRDWIDACYASDDAGEIVARLRSWTGPGQDDAVEAARTIEAKSPTSVKVTLASLRRAANLSLEEALAQEYRAGIRFLAGPDFREGIRAQVVDKDRNPQWKPATLAEVLPHQVDRFLQPLDGGELDLRPRPELQVEEPDHA</sequence>
<comment type="catalytic activity">
    <reaction evidence="1">
        <text>3-hydroxy-2-methylpropanoyl-CoA + H2O = 3-hydroxy-2-methylpropanoate + CoA + H(+)</text>
        <dbReference type="Rhea" id="RHEA:20888"/>
        <dbReference type="ChEBI" id="CHEBI:11805"/>
        <dbReference type="ChEBI" id="CHEBI:15377"/>
        <dbReference type="ChEBI" id="CHEBI:15378"/>
        <dbReference type="ChEBI" id="CHEBI:57287"/>
        <dbReference type="ChEBI" id="CHEBI:57340"/>
        <dbReference type="EC" id="3.1.2.4"/>
    </reaction>
</comment>
<dbReference type="NCBIfam" id="NF004127">
    <property type="entry name" value="PRK05617.1"/>
    <property type="match status" value="1"/>
</dbReference>
<dbReference type="EMBL" id="BMFW01000009">
    <property type="protein sequence ID" value="GGH96160.1"/>
    <property type="molecule type" value="Genomic_DNA"/>
</dbReference>
<protein>
    <recommendedName>
        <fullName evidence="2">3-hydroxyisobutyryl-CoA hydrolase</fullName>
        <ecNumber evidence="2">3.1.2.4</ecNumber>
    </recommendedName>
</protein>
<proteinExistence type="predicted"/>
<feature type="region of interest" description="Disordered" evidence="4">
    <location>
        <begin position="353"/>
        <end position="374"/>
    </location>
</feature>
<dbReference type="SUPFAM" id="SSF52096">
    <property type="entry name" value="ClpP/crotonase"/>
    <property type="match status" value="1"/>
</dbReference>
<dbReference type="PANTHER" id="PTHR43176:SF3">
    <property type="entry name" value="3-HYDROXYISOBUTYRYL-COA HYDROLASE, MITOCHONDRIAL"/>
    <property type="match status" value="1"/>
</dbReference>
<dbReference type="InterPro" id="IPR032259">
    <property type="entry name" value="HIBYL-CoA-H"/>
</dbReference>
<organism evidence="6 7">
    <name type="scientific">Arthrobacter liuii</name>
    <dbReference type="NCBI Taxonomy" id="1476996"/>
    <lineage>
        <taxon>Bacteria</taxon>
        <taxon>Bacillati</taxon>
        <taxon>Actinomycetota</taxon>
        <taxon>Actinomycetes</taxon>
        <taxon>Micrococcales</taxon>
        <taxon>Micrococcaceae</taxon>
        <taxon>Arthrobacter</taxon>
    </lineage>
</organism>
<name>A0ABQ2ARL2_9MICC</name>
<dbReference type="EC" id="3.1.2.4" evidence="2"/>
<evidence type="ECO:0000256" key="1">
    <source>
        <dbReference type="ARBA" id="ARBA00001709"/>
    </source>
</evidence>
<keyword evidence="3 6" id="KW-0378">Hydrolase</keyword>
<reference evidence="7" key="1">
    <citation type="journal article" date="2019" name="Int. J. Syst. Evol. Microbiol.">
        <title>The Global Catalogue of Microorganisms (GCM) 10K type strain sequencing project: providing services to taxonomists for standard genome sequencing and annotation.</title>
        <authorList>
            <consortium name="The Broad Institute Genomics Platform"/>
            <consortium name="The Broad Institute Genome Sequencing Center for Infectious Disease"/>
            <person name="Wu L."/>
            <person name="Ma J."/>
        </authorList>
    </citation>
    <scope>NUCLEOTIDE SEQUENCE [LARGE SCALE GENOMIC DNA]</scope>
    <source>
        <strain evidence="7">CGMCC 1.12778</strain>
    </source>
</reference>
<dbReference type="Pfam" id="PF16113">
    <property type="entry name" value="ECH_2"/>
    <property type="match status" value="1"/>
</dbReference>
<dbReference type="Gene3D" id="3.90.226.10">
    <property type="entry name" value="2-enoyl-CoA Hydratase, Chain A, domain 1"/>
    <property type="match status" value="1"/>
</dbReference>
<evidence type="ECO:0000313" key="7">
    <source>
        <dbReference type="Proteomes" id="UP000643279"/>
    </source>
</evidence>